<evidence type="ECO:0000259" key="2">
    <source>
        <dbReference type="Pfam" id="PF25362"/>
    </source>
</evidence>
<keyword evidence="1" id="KW-1133">Transmembrane helix</keyword>
<dbReference type="RefSeq" id="WP_121688556.1">
    <property type="nucleotide sequence ID" value="NZ_RCUY01000008.1"/>
</dbReference>
<protein>
    <recommendedName>
        <fullName evidence="2">PH domain-containing protein</fullName>
    </recommendedName>
</protein>
<dbReference type="Pfam" id="PF25362">
    <property type="entry name" value="bPH_11"/>
    <property type="match status" value="1"/>
</dbReference>
<evidence type="ECO:0000313" key="4">
    <source>
        <dbReference type="Proteomes" id="UP000269438"/>
    </source>
</evidence>
<keyword evidence="1" id="KW-0472">Membrane</keyword>
<keyword evidence="1" id="KW-0812">Transmembrane</keyword>
<name>A0A3L7AQD0_9MICO</name>
<gene>
    <name evidence="3" type="ORF">D9V34_09270</name>
</gene>
<accession>A0A3L7AQD0</accession>
<feature type="domain" description="PH" evidence="2">
    <location>
        <begin position="49"/>
        <end position="156"/>
    </location>
</feature>
<dbReference type="AlphaFoldDB" id="A0A3L7AQD0"/>
<evidence type="ECO:0000256" key="1">
    <source>
        <dbReference type="SAM" id="Phobius"/>
    </source>
</evidence>
<organism evidence="3 4">
    <name type="scientific">Mycetocola lacteus</name>
    <dbReference type="NCBI Taxonomy" id="76637"/>
    <lineage>
        <taxon>Bacteria</taxon>
        <taxon>Bacillati</taxon>
        <taxon>Actinomycetota</taxon>
        <taxon>Actinomycetes</taxon>
        <taxon>Micrococcales</taxon>
        <taxon>Microbacteriaceae</taxon>
        <taxon>Mycetocola</taxon>
    </lineage>
</organism>
<evidence type="ECO:0000313" key="3">
    <source>
        <dbReference type="EMBL" id="RLP82567.1"/>
    </source>
</evidence>
<proteinExistence type="predicted"/>
<dbReference type="OrthoDB" id="3826692at2"/>
<feature type="transmembrane region" description="Helical" evidence="1">
    <location>
        <begin position="6"/>
        <end position="26"/>
    </location>
</feature>
<dbReference type="EMBL" id="RCUY01000008">
    <property type="protein sequence ID" value="RLP82567.1"/>
    <property type="molecule type" value="Genomic_DNA"/>
</dbReference>
<keyword evidence="4" id="KW-1185">Reference proteome</keyword>
<comment type="caution">
    <text evidence="3">The sequence shown here is derived from an EMBL/GenBank/DDBJ whole genome shotgun (WGS) entry which is preliminary data.</text>
</comment>
<dbReference type="InterPro" id="IPR057446">
    <property type="entry name" value="PH_bac"/>
</dbReference>
<reference evidence="3 4" key="1">
    <citation type="submission" date="2018-10" db="EMBL/GenBank/DDBJ databases">
        <authorList>
            <person name="Li J."/>
        </authorList>
    </citation>
    <scope>NUCLEOTIDE SEQUENCE [LARGE SCALE GENOMIC DNA]</scope>
    <source>
        <strain evidence="3 4">JCM 11654</strain>
    </source>
</reference>
<sequence length="174" mass="18734">MPNPLVPTLIIVAFLAGLFVLMWLGWRKRSRRDGGITLNSVIPGNLTELASADAFYVASTRPGAPLERLALNGLSFRARARITVNAEGVLLEARGGAPVFFAPDTVYGAQTATWTIDRVVERDGLIVLAWRAPEQDVDSYIRVIDQGDHANILAAIKKIAAAPTPTPTESEISA</sequence>
<dbReference type="Proteomes" id="UP000269438">
    <property type="component" value="Unassembled WGS sequence"/>
</dbReference>